<reference evidence="2" key="1">
    <citation type="submission" date="2009-07" db="EMBL/GenBank/DDBJ databases">
        <title>Complete sequence of Methylotenera mobilis JLW8.</title>
        <authorList>
            <consortium name="US DOE Joint Genome Institute"/>
            <person name="Lucas S."/>
            <person name="Copeland A."/>
            <person name="Lapidus A."/>
            <person name="Glavina del Rio T."/>
            <person name="Tice H."/>
            <person name="Bruce D."/>
            <person name="Goodwin L."/>
            <person name="Pitluck S."/>
            <person name="LaButti K.M."/>
            <person name="Clum A."/>
            <person name="Larimer F."/>
            <person name="Land M."/>
            <person name="Hauser L."/>
            <person name="Kyrpides N."/>
            <person name="Mikhailova N."/>
            <person name="Kayluzhnaya M."/>
            <person name="Chistoserdova L."/>
        </authorList>
    </citation>
    <scope>NUCLEOTIDE SEQUENCE [LARGE SCALE GENOMIC DNA]</scope>
    <source>
        <strain evidence="2">JLW8 / ATCC BAA-1282 / DSM 17540</strain>
    </source>
</reference>
<dbReference type="eggNOG" id="COG0695">
    <property type="taxonomic scope" value="Bacteria"/>
</dbReference>
<protein>
    <submittedName>
        <fullName evidence="1">Glutaredoxin 2</fullName>
    </submittedName>
</protein>
<sequence>MLALTLYSTSHCHLCEEAEAILFSIANHYDISWHTIEIADDNQLLETYGTSIPVLQITDTNTEIKWPFGAEEILALIGADPMPQ</sequence>
<dbReference type="Proteomes" id="UP000002742">
    <property type="component" value="Chromosome"/>
</dbReference>
<evidence type="ECO:0000313" key="2">
    <source>
        <dbReference type="Proteomes" id="UP000002742"/>
    </source>
</evidence>
<dbReference type="SUPFAM" id="SSF52833">
    <property type="entry name" value="Thioredoxin-like"/>
    <property type="match status" value="1"/>
</dbReference>
<dbReference type="EMBL" id="CP001672">
    <property type="protein sequence ID" value="ACT47283.1"/>
    <property type="molecule type" value="Genomic_DNA"/>
</dbReference>
<dbReference type="AlphaFoldDB" id="C6WTG1"/>
<dbReference type="HOGENOM" id="CLU_125054_4_2_4"/>
<dbReference type="InterPro" id="IPR036249">
    <property type="entry name" value="Thioredoxin-like_sf"/>
</dbReference>
<evidence type="ECO:0000313" key="1">
    <source>
        <dbReference type="EMBL" id="ACT47283.1"/>
    </source>
</evidence>
<dbReference type="OrthoDB" id="8537427at2"/>
<dbReference type="InterPro" id="IPR008554">
    <property type="entry name" value="Glutaredoxin-like"/>
</dbReference>
<organism evidence="1 2">
    <name type="scientific">Methylotenera mobilis (strain JLW8 / ATCC BAA-1282 / DSM 17540)</name>
    <dbReference type="NCBI Taxonomy" id="583345"/>
    <lineage>
        <taxon>Bacteria</taxon>
        <taxon>Pseudomonadati</taxon>
        <taxon>Pseudomonadota</taxon>
        <taxon>Betaproteobacteria</taxon>
        <taxon>Nitrosomonadales</taxon>
        <taxon>Methylophilaceae</taxon>
        <taxon>Methylotenera</taxon>
    </lineage>
</organism>
<name>C6WTG1_METML</name>
<dbReference type="Gene3D" id="3.40.30.10">
    <property type="entry name" value="Glutaredoxin"/>
    <property type="match status" value="1"/>
</dbReference>
<keyword evidence="2" id="KW-1185">Reference proteome</keyword>
<reference evidence="1 2" key="2">
    <citation type="journal article" date="2011" name="J. Bacteriol.">
        <title>Genomes of three methylotrophs from a single niche uncover genetic and metabolic divergence of Methylophilaceae.</title>
        <authorList>
            <person name="Lapidus A."/>
            <person name="Clum A."/>
            <person name="Labutti K."/>
            <person name="Kaluzhnaya M.G."/>
            <person name="Lim S."/>
            <person name="Beck D.A."/>
            <person name="Glavina Del Rio T."/>
            <person name="Nolan M."/>
            <person name="Mavromatis K."/>
            <person name="Huntemann M."/>
            <person name="Lucas S."/>
            <person name="Lidstrom M.E."/>
            <person name="Ivanova N."/>
            <person name="Chistoserdova L."/>
        </authorList>
    </citation>
    <scope>NUCLEOTIDE SEQUENCE [LARGE SCALE GENOMIC DNA]</scope>
    <source>
        <strain evidence="2">JLW8 / ATCC BAA-1282 / DSM 17540</strain>
    </source>
</reference>
<accession>C6WTG1</accession>
<proteinExistence type="predicted"/>
<dbReference type="RefSeq" id="WP_015831321.1">
    <property type="nucleotide sequence ID" value="NC_012968.1"/>
</dbReference>
<dbReference type="KEGG" id="mmb:Mmol_0373"/>
<gene>
    <name evidence="1" type="ordered locus">Mmol_0373</name>
</gene>
<dbReference type="STRING" id="583345.Mmol_0373"/>
<dbReference type="Pfam" id="PF05768">
    <property type="entry name" value="Glrx-like"/>
    <property type="match status" value="1"/>
</dbReference>